<proteinExistence type="predicted"/>
<dbReference type="EMBL" id="JBHTOK010000065">
    <property type="protein sequence ID" value="MFD1441321.1"/>
    <property type="molecule type" value="Genomic_DNA"/>
</dbReference>
<organism evidence="3 4">
    <name type="scientific">Lacticaseibacillus hegangensis</name>
    <dbReference type="NCBI Taxonomy" id="2486010"/>
    <lineage>
        <taxon>Bacteria</taxon>
        <taxon>Bacillati</taxon>
        <taxon>Bacillota</taxon>
        <taxon>Bacilli</taxon>
        <taxon>Lactobacillales</taxon>
        <taxon>Lactobacillaceae</taxon>
        <taxon>Lacticaseibacillus</taxon>
    </lineage>
</organism>
<protein>
    <recommendedName>
        <fullName evidence="5">Lipoprotein</fullName>
    </recommendedName>
</protein>
<evidence type="ECO:0000256" key="1">
    <source>
        <dbReference type="SAM" id="MobiDB-lite"/>
    </source>
</evidence>
<reference evidence="4" key="1">
    <citation type="journal article" date="2019" name="Int. J. Syst. Evol. Microbiol.">
        <title>The Global Catalogue of Microorganisms (GCM) 10K type strain sequencing project: providing services to taxonomists for standard genome sequencing and annotation.</title>
        <authorList>
            <consortium name="The Broad Institute Genomics Platform"/>
            <consortium name="The Broad Institute Genome Sequencing Center for Infectious Disease"/>
            <person name="Wu L."/>
            <person name="Ma J."/>
        </authorList>
    </citation>
    <scope>NUCLEOTIDE SEQUENCE [LARGE SCALE GENOMIC DNA]</scope>
    <source>
        <strain evidence="4">CCM 8912</strain>
    </source>
</reference>
<keyword evidence="4" id="KW-1185">Reference proteome</keyword>
<comment type="caution">
    <text evidence="3">The sequence shown here is derived from an EMBL/GenBank/DDBJ whole genome shotgun (WGS) entry which is preliminary data.</text>
</comment>
<accession>A0ABW4CXI7</accession>
<evidence type="ECO:0008006" key="5">
    <source>
        <dbReference type="Google" id="ProtNLM"/>
    </source>
</evidence>
<feature type="region of interest" description="Disordered" evidence="1">
    <location>
        <begin position="165"/>
        <end position="188"/>
    </location>
</feature>
<name>A0ABW4CXI7_9LACO</name>
<dbReference type="RefSeq" id="WP_125757197.1">
    <property type="nucleotide sequence ID" value="NZ_JBHTOK010000065.1"/>
</dbReference>
<feature type="chain" id="PRO_5045261327" description="Lipoprotein" evidence="2">
    <location>
        <begin position="22"/>
        <end position="188"/>
    </location>
</feature>
<gene>
    <name evidence="3" type="ORF">ACFQ5K_08035</name>
</gene>
<feature type="signal peptide" evidence="2">
    <location>
        <begin position="1"/>
        <end position="21"/>
    </location>
</feature>
<sequence>MKRFRQLMTLLGLFLVLGGCAKKPAKQASSSSKTVITSRQYTTQQLQARYVKASNAVIKPLNQASYKQPVAQIKASAKTGQAALEKISLQLADNQSNPDLTKALQAYVKAAQTMLTTMVGTDQAAYNAASKEFFKQCQTVGQQYFGGQLPKSVIAFTKRAQAATQASAGSGSSSAPSTSSSVTAGGNE</sequence>
<evidence type="ECO:0000313" key="4">
    <source>
        <dbReference type="Proteomes" id="UP001597212"/>
    </source>
</evidence>
<evidence type="ECO:0000313" key="3">
    <source>
        <dbReference type="EMBL" id="MFD1441321.1"/>
    </source>
</evidence>
<keyword evidence="2" id="KW-0732">Signal</keyword>
<dbReference type="PROSITE" id="PS51257">
    <property type="entry name" value="PROKAR_LIPOPROTEIN"/>
    <property type="match status" value="1"/>
</dbReference>
<dbReference type="Proteomes" id="UP001597212">
    <property type="component" value="Unassembled WGS sequence"/>
</dbReference>
<evidence type="ECO:0000256" key="2">
    <source>
        <dbReference type="SAM" id="SignalP"/>
    </source>
</evidence>